<dbReference type="AlphaFoldDB" id="A0A291IED7"/>
<protein>
    <recommendedName>
        <fullName evidence="3">exo-alpha-sialidase</fullName>
        <ecNumber evidence="3">3.2.1.18</ecNumber>
    </recommendedName>
</protein>
<dbReference type="PANTHER" id="PTHR10628:SF30">
    <property type="entry name" value="EXO-ALPHA-SIALIDASE"/>
    <property type="match status" value="1"/>
</dbReference>
<evidence type="ECO:0000256" key="2">
    <source>
        <dbReference type="ARBA" id="ARBA00009348"/>
    </source>
</evidence>
<dbReference type="GO" id="GO:0005737">
    <property type="term" value="C:cytoplasm"/>
    <property type="evidence" value="ECO:0007669"/>
    <property type="project" value="TreeGrafter"/>
</dbReference>
<evidence type="ECO:0000313" key="6">
    <source>
        <dbReference type="Proteomes" id="UP000077734"/>
    </source>
</evidence>
<dbReference type="PANTHER" id="PTHR10628">
    <property type="entry name" value="SIALIDASE"/>
    <property type="match status" value="1"/>
</dbReference>
<sequence length="406" mass="42435">MSNSPAAYCWMPLLAVAVLSGCGEPLELGPTAAKPLAAAAAVPVDLQGLHLQSVASFDVYLDRNTVHAAFVATAADTKTPYTAYVRSEDGGRHWSSPQAIAPAAGRPIESKAGNDIQIAASGEKLLAVWQATGELPGMGPLASAYSTDGGQTWTAGAKPTGSDADQSHPDLLADADGRFHAVWLDDRDENGYQGLRYARSSDAGQHWELAQTIDDTSCSCCWNRLATGAGGSINALYRDMVPRDMALAQSADAGASWHRASTVGAFGWQFDGCPHNGGGLALAGDGSLHSVVWTGAENRVGLYHMQSGDNGASWTPPQRLGEGPAFHADIAAGAGRLVAVWDALGPEGSRVYISESADNGRNWLPARQLAPASASFPRIVATPNGFLAMWLEQSPTGKQWSAAVLQ</sequence>
<dbReference type="CDD" id="cd15482">
    <property type="entry name" value="Sialidase_non-viral"/>
    <property type="match status" value="1"/>
</dbReference>
<dbReference type="Proteomes" id="UP000077734">
    <property type="component" value="Unassembled WGS sequence"/>
</dbReference>
<comment type="catalytic activity">
    <reaction evidence="1">
        <text>Hydrolysis of alpha-(2-&gt;3)-, alpha-(2-&gt;6)-, alpha-(2-&gt;8)- glycosidic linkages of terminal sialic acid residues in oligosaccharides, glycoproteins, glycolipids, colominic acid and synthetic substrates.</text>
        <dbReference type="EC" id="3.2.1.18"/>
    </reaction>
</comment>
<dbReference type="InterPro" id="IPR026856">
    <property type="entry name" value="Sialidase_fam"/>
</dbReference>
<dbReference type="GO" id="GO:0016020">
    <property type="term" value="C:membrane"/>
    <property type="evidence" value="ECO:0007669"/>
    <property type="project" value="TreeGrafter"/>
</dbReference>
<dbReference type="EC" id="3.2.1.18" evidence="3"/>
<dbReference type="KEGG" id="mko:MKLM6_0277"/>
<organism evidence="5 6">
    <name type="scientific">Methylomonas koyamae</name>
    <dbReference type="NCBI Taxonomy" id="702114"/>
    <lineage>
        <taxon>Bacteria</taxon>
        <taxon>Pseudomonadati</taxon>
        <taxon>Pseudomonadota</taxon>
        <taxon>Gammaproteobacteria</taxon>
        <taxon>Methylococcales</taxon>
        <taxon>Methylococcaceae</taxon>
        <taxon>Methylomonas</taxon>
    </lineage>
</organism>
<dbReference type="InterPro" id="IPR011040">
    <property type="entry name" value="Sialidase"/>
</dbReference>
<evidence type="ECO:0000256" key="3">
    <source>
        <dbReference type="ARBA" id="ARBA00012733"/>
    </source>
</evidence>
<dbReference type="EMBL" id="LUUL01000065">
    <property type="protein sequence ID" value="OAI27150.1"/>
    <property type="molecule type" value="Genomic_DNA"/>
</dbReference>
<name>A0A291IED7_9GAMM</name>
<reference evidence="5 6" key="1">
    <citation type="submission" date="2016-03" db="EMBL/GenBank/DDBJ databases">
        <authorList>
            <person name="Heylen K."/>
            <person name="De Vos P."/>
            <person name="Vekeman B."/>
        </authorList>
    </citation>
    <scope>NUCLEOTIDE SEQUENCE [LARGE SCALE GENOMIC DNA]</scope>
    <source>
        <strain evidence="5 6">R-49807</strain>
    </source>
</reference>
<dbReference type="Pfam" id="PF13088">
    <property type="entry name" value="BNR_2"/>
    <property type="match status" value="1"/>
</dbReference>
<proteinExistence type="inferred from homology"/>
<comment type="similarity">
    <text evidence="2">Belongs to the glycosyl hydrolase 33 family.</text>
</comment>
<dbReference type="RefSeq" id="WP_064026427.1">
    <property type="nucleotide sequence ID" value="NZ_CP023669.1"/>
</dbReference>
<accession>A0A291IED7</accession>
<keyword evidence="6" id="KW-1185">Reference proteome</keyword>
<evidence type="ECO:0000313" key="5">
    <source>
        <dbReference type="EMBL" id="OAI27150.1"/>
    </source>
</evidence>
<comment type="caution">
    <text evidence="5">The sequence shown here is derived from an EMBL/GenBank/DDBJ whole genome shotgun (WGS) entry which is preliminary data.</text>
</comment>
<evidence type="ECO:0000256" key="1">
    <source>
        <dbReference type="ARBA" id="ARBA00000427"/>
    </source>
</evidence>
<dbReference type="GO" id="GO:0004308">
    <property type="term" value="F:exo-alpha-sialidase activity"/>
    <property type="evidence" value="ECO:0007669"/>
    <property type="project" value="UniProtKB-EC"/>
</dbReference>
<dbReference type="SUPFAM" id="SSF50939">
    <property type="entry name" value="Sialidases"/>
    <property type="match status" value="2"/>
</dbReference>
<gene>
    <name evidence="5" type="ORF">A1356_09685</name>
</gene>
<evidence type="ECO:0000259" key="4">
    <source>
        <dbReference type="Pfam" id="PF13088"/>
    </source>
</evidence>
<dbReference type="GO" id="GO:0009313">
    <property type="term" value="P:oligosaccharide catabolic process"/>
    <property type="evidence" value="ECO:0007669"/>
    <property type="project" value="TreeGrafter"/>
</dbReference>
<dbReference type="Gene3D" id="2.120.10.10">
    <property type="match status" value="2"/>
</dbReference>
<dbReference type="InterPro" id="IPR036278">
    <property type="entry name" value="Sialidase_sf"/>
</dbReference>
<feature type="domain" description="Sialidase" evidence="4">
    <location>
        <begin position="73"/>
        <end position="261"/>
    </location>
</feature>
<dbReference type="GO" id="GO:0006689">
    <property type="term" value="P:ganglioside catabolic process"/>
    <property type="evidence" value="ECO:0007669"/>
    <property type="project" value="TreeGrafter"/>
</dbReference>